<accession>A0ABN8Y171</accession>
<name>A0ABN8Y171_RANTA</name>
<protein>
    <recommendedName>
        <fullName evidence="3">Secreted protein</fullName>
    </recommendedName>
</protein>
<evidence type="ECO:0008006" key="3">
    <source>
        <dbReference type="Google" id="ProtNLM"/>
    </source>
</evidence>
<sequence length="108" mass="11794">MFPPAVLAWEAFRKVTLIALWVASEVMVKSWTSVRDAIRSTPGASPPHLGGRTRRDKHVTCVGKGQTKSNQEGKAFGVVCLHPHLGQGGTPPVERWSWSLLFCLIDGS</sequence>
<gene>
    <name evidence="1" type="ORF">MRATA1EN1_LOCUS3983</name>
</gene>
<proteinExistence type="predicted"/>
<organism evidence="1 2">
    <name type="scientific">Rangifer tarandus platyrhynchus</name>
    <name type="common">Svalbard reindeer</name>
    <dbReference type="NCBI Taxonomy" id="3082113"/>
    <lineage>
        <taxon>Eukaryota</taxon>
        <taxon>Metazoa</taxon>
        <taxon>Chordata</taxon>
        <taxon>Craniata</taxon>
        <taxon>Vertebrata</taxon>
        <taxon>Euteleostomi</taxon>
        <taxon>Mammalia</taxon>
        <taxon>Eutheria</taxon>
        <taxon>Laurasiatheria</taxon>
        <taxon>Artiodactyla</taxon>
        <taxon>Ruminantia</taxon>
        <taxon>Pecora</taxon>
        <taxon>Cervidae</taxon>
        <taxon>Odocoileinae</taxon>
        <taxon>Rangifer</taxon>
    </lineage>
</organism>
<dbReference type="Proteomes" id="UP001176941">
    <property type="component" value="Chromosome 12"/>
</dbReference>
<dbReference type="EMBL" id="OX459948">
    <property type="protein sequence ID" value="CAI9155021.1"/>
    <property type="molecule type" value="Genomic_DNA"/>
</dbReference>
<keyword evidence="2" id="KW-1185">Reference proteome</keyword>
<evidence type="ECO:0000313" key="2">
    <source>
        <dbReference type="Proteomes" id="UP001176941"/>
    </source>
</evidence>
<evidence type="ECO:0000313" key="1">
    <source>
        <dbReference type="EMBL" id="CAI9155021.1"/>
    </source>
</evidence>
<reference evidence="1" key="1">
    <citation type="submission" date="2023-04" db="EMBL/GenBank/DDBJ databases">
        <authorList>
            <consortium name="ELIXIR-Norway"/>
        </authorList>
    </citation>
    <scope>NUCLEOTIDE SEQUENCE [LARGE SCALE GENOMIC DNA]</scope>
</reference>